<dbReference type="InterPro" id="IPR000160">
    <property type="entry name" value="GGDEF_dom"/>
</dbReference>
<feature type="domain" description="GGDEF" evidence="5">
    <location>
        <begin position="322"/>
        <end position="456"/>
    </location>
</feature>
<dbReference type="Pfam" id="PF00072">
    <property type="entry name" value="Response_reg"/>
    <property type="match status" value="2"/>
</dbReference>
<keyword evidence="3" id="KW-0597">Phosphoprotein</keyword>
<evidence type="ECO:0000259" key="4">
    <source>
        <dbReference type="PROSITE" id="PS50110"/>
    </source>
</evidence>
<dbReference type="FunFam" id="3.30.70.270:FF:000001">
    <property type="entry name" value="Diguanylate cyclase domain protein"/>
    <property type="match status" value="1"/>
</dbReference>
<feature type="domain" description="Response regulatory" evidence="4">
    <location>
        <begin position="4"/>
        <end position="120"/>
    </location>
</feature>
<dbReference type="RefSeq" id="WP_282584381.1">
    <property type="nucleotide sequence ID" value="NZ_JAMOIM010000004.1"/>
</dbReference>
<dbReference type="PANTHER" id="PTHR45138:SF9">
    <property type="entry name" value="DIGUANYLATE CYCLASE DGCM-RELATED"/>
    <property type="match status" value="1"/>
</dbReference>
<dbReference type="InterPro" id="IPR043128">
    <property type="entry name" value="Rev_trsase/Diguanyl_cyclase"/>
</dbReference>
<evidence type="ECO:0000259" key="5">
    <source>
        <dbReference type="PROSITE" id="PS50887"/>
    </source>
</evidence>
<dbReference type="PROSITE" id="PS50887">
    <property type="entry name" value="GGDEF"/>
    <property type="match status" value="1"/>
</dbReference>
<dbReference type="InterPro" id="IPR050469">
    <property type="entry name" value="Diguanylate_Cyclase"/>
</dbReference>
<dbReference type="NCBIfam" id="TIGR00254">
    <property type="entry name" value="GGDEF"/>
    <property type="match status" value="1"/>
</dbReference>
<dbReference type="Proteomes" id="UP001165667">
    <property type="component" value="Unassembled WGS sequence"/>
</dbReference>
<dbReference type="Gene3D" id="3.40.50.2300">
    <property type="match status" value="2"/>
</dbReference>
<feature type="modified residue" description="4-aspartylphosphate" evidence="3">
    <location>
        <position position="53"/>
    </location>
</feature>
<dbReference type="EMBL" id="JAMOIM010000004">
    <property type="protein sequence ID" value="MCW6508027.1"/>
    <property type="molecule type" value="Genomic_DNA"/>
</dbReference>
<name>A0AA42CM44_9HYPH</name>
<dbReference type="GO" id="GO:0005886">
    <property type="term" value="C:plasma membrane"/>
    <property type="evidence" value="ECO:0007669"/>
    <property type="project" value="TreeGrafter"/>
</dbReference>
<protein>
    <recommendedName>
        <fullName evidence="1">diguanylate cyclase</fullName>
        <ecNumber evidence="1">2.7.7.65</ecNumber>
    </recommendedName>
</protein>
<dbReference type="CDD" id="cd01949">
    <property type="entry name" value="GGDEF"/>
    <property type="match status" value="1"/>
</dbReference>
<dbReference type="PROSITE" id="PS50110">
    <property type="entry name" value="RESPONSE_REGULATORY"/>
    <property type="match status" value="2"/>
</dbReference>
<evidence type="ECO:0000256" key="3">
    <source>
        <dbReference type="PROSITE-ProRule" id="PRU00169"/>
    </source>
</evidence>
<comment type="caution">
    <text evidence="6">The sequence shown here is derived from an EMBL/GenBank/DDBJ whole genome shotgun (WGS) entry which is preliminary data.</text>
</comment>
<dbReference type="AlphaFoldDB" id="A0AA42CM44"/>
<dbReference type="FunFam" id="3.40.50.2300:FF:000574">
    <property type="entry name" value="Response regulator PleD"/>
    <property type="match status" value="1"/>
</dbReference>
<dbReference type="InterPro" id="IPR029787">
    <property type="entry name" value="Nucleotide_cyclase"/>
</dbReference>
<dbReference type="GO" id="GO:0043709">
    <property type="term" value="P:cell adhesion involved in single-species biofilm formation"/>
    <property type="evidence" value="ECO:0007669"/>
    <property type="project" value="TreeGrafter"/>
</dbReference>
<dbReference type="PANTHER" id="PTHR45138">
    <property type="entry name" value="REGULATORY COMPONENTS OF SENSORY TRANSDUCTION SYSTEM"/>
    <property type="match status" value="1"/>
</dbReference>
<dbReference type="Gene3D" id="3.30.70.270">
    <property type="match status" value="1"/>
</dbReference>
<gene>
    <name evidence="6" type="ORF">M8523_08330</name>
</gene>
<dbReference type="SMART" id="SM00448">
    <property type="entry name" value="REC"/>
    <property type="match status" value="2"/>
</dbReference>
<dbReference type="Pfam" id="PF00990">
    <property type="entry name" value="GGDEF"/>
    <property type="match status" value="1"/>
</dbReference>
<evidence type="ECO:0000313" key="7">
    <source>
        <dbReference type="Proteomes" id="UP001165667"/>
    </source>
</evidence>
<organism evidence="6 7">
    <name type="scientific">Lichenifustis flavocetrariae</name>
    <dbReference type="NCBI Taxonomy" id="2949735"/>
    <lineage>
        <taxon>Bacteria</taxon>
        <taxon>Pseudomonadati</taxon>
        <taxon>Pseudomonadota</taxon>
        <taxon>Alphaproteobacteria</taxon>
        <taxon>Hyphomicrobiales</taxon>
        <taxon>Lichenihabitantaceae</taxon>
        <taxon>Lichenifustis</taxon>
    </lineage>
</organism>
<dbReference type="SUPFAM" id="SSF52172">
    <property type="entry name" value="CheY-like"/>
    <property type="match status" value="2"/>
</dbReference>
<evidence type="ECO:0000256" key="1">
    <source>
        <dbReference type="ARBA" id="ARBA00012528"/>
    </source>
</evidence>
<dbReference type="CDD" id="cd17538">
    <property type="entry name" value="REC_D1_PleD-like"/>
    <property type="match status" value="1"/>
</dbReference>
<dbReference type="GO" id="GO:0052621">
    <property type="term" value="F:diguanylate cyclase activity"/>
    <property type="evidence" value="ECO:0007669"/>
    <property type="project" value="UniProtKB-EC"/>
</dbReference>
<dbReference type="InterPro" id="IPR001789">
    <property type="entry name" value="Sig_transdc_resp-reg_receiver"/>
</dbReference>
<evidence type="ECO:0000256" key="2">
    <source>
        <dbReference type="ARBA" id="ARBA00034247"/>
    </source>
</evidence>
<comment type="catalytic activity">
    <reaction evidence="2">
        <text>2 GTP = 3',3'-c-di-GMP + 2 diphosphate</text>
        <dbReference type="Rhea" id="RHEA:24898"/>
        <dbReference type="ChEBI" id="CHEBI:33019"/>
        <dbReference type="ChEBI" id="CHEBI:37565"/>
        <dbReference type="ChEBI" id="CHEBI:58805"/>
        <dbReference type="EC" id="2.7.7.65"/>
    </reaction>
</comment>
<feature type="domain" description="Response regulatory" evidence="4">
    <location>
        <begin position="157"/>
        <end position="272"/>
    </location>
</feature>
<dbReference type="SMART" id="SM00267">
    <property type="entry name" value="GGDEF"/>
    <property type="match status" value="1"/>
</dbReference>
<comment type="caution">
    <text evidence="3">Lacks conserved residue(s) required for the propagation of feature annotation.</text>
</comment>
<dbReference type="SUPFAM" id="SSF55073">
    <property type="entry name" value="Nucleotide cyclase"/>
    <property type="match status" value="1"/>
</dbReference>
<proteinExistence type="predicted"/>
<keyword evidence="7" id="KW-1185">Reference proteome</keyword>
<dbReference type="GO" id="GO:0000160">
    <property type="term" value="P:phosphorelay signal transduction system"/>
    <property type="evidence" value="ECO:0007669"/>
    <property type="project" value="InterPro"/>
</dbReference>
<dbReference type="NCBIfam" id="NF007135">
    <property type="entry name" value="PRK09581.1"/>
    <property type="match status" value="1"/>
</dbReference>
<sequence>MTARLLLVDDTPANLKYLEARLLAEYYDVATATNGMQAIARCRQEAFDLVLLDVMMPGMDGFETCRRLKADPATAHVPVIIVTALDQPADRIKGLEAGADDFLTKPIDETALLARVRSLARFKAITDELRVSALSNTAVSFFDPLTQAVRDQGVGGRILIIDDRPGSLERIGNILSPQHTISALSSAGDALARVTRDNPDLIFVSLGLQEHDPLRLCSQLRSQEGTRHIPILLLADTEDRARVLRALEMGVNDYVVRPVDANELMARVRTQVRRRRYLDLLRNAVQASMELAIFDQLTGLHNRRYFDSHMPRLVEASASQKKPLCLMILDIDHFKAVNDTHGHDVGDEVLQIFAARLKAAVRDVDLLCRLGGEEFIVAMPDLPLKIGSLIAERLRLAISSMPFMLGKSGLDLDITVSVGLAERNQETSVSSILKRADTALYRSKTLGRNQVSTEAA</sequence>
<accession>A0AA42CM44</accession>
<reference evidence="6" key="1">
    <citation type="submission" date="2022-05" db="EMBL/GenBank/DDBJ databases">
        <authorList>
            <person name="Pankratov T."/>
        </authorList>
    </citation>
    <scope>NUCLEOTIDE SEQUENCE</scope>
    <source>
        <strain evidence="6">BP6-180914</strain>
    </source>
</reference>
<dbReference type="InterPro" id="IPR011006">
    <property type="entry name" value="CheY-like_superfamily"/>
</dbReference>
<evidence type="ECO:0000313" key="6">
    <source>
        <dbReference type="EMBL" id="MCW6508027.1"/>
    </source>
</evidence>
<dbReference type="EC" id="2.7.7.65" evidence="1"/>
<dbReference type="GO" id="GO:1902201">
    <property type="term" value="P:negative regulation of bacterial-type flagellum-dependent cell motility"/>
    <property type="evidence" value="ECO:0007669"/>
    <property type="project" value="TreeGrafter"/>
</dbReference>